<evidence type="ECO:0008006" key="4">
    <source>
        <dbReference type="Google" id="ProtNLM"/>
    </source>
</evidence>
<dbReference type="AlphaFoldDB" id="A0A6A7B0D3"/>
<evidence type="ECO:0000313" key="3">
    <source>
        <dbReference type="Proteomes" id="UP000799423"/>
    </source>
</evidence>
<dbReference type="OrthoDB" id="5326346at2759"/>
<proteinExistence type="predicted"/>
<gene>
    <name evidence="2" type="ORF">T440DRAFT_490845</name>
</gene>
<feature type="region of interest" description="Disordered" evidence="1">
    <location>
        <begin position="95"/>
        <end position="116"/>
    </location>
</feature>
<accession>A0A6A7B0D3</accession>
<dbReference type="EMBL" id="MU006314">
    <property type="protein sequence ID" value="KAF2848991.1"/>
    <property type="molecule type" value="Genomic_DNA"/>
</dbReference>
<keyword evidence="3" id="KW-1185">Reference proteome</keyword>
<organism evidence="2 3">
    <name type="scientific">Plenodomus tracheiphilus IPT5</name>
    <dbReference type="NCBI Taxonomy" id="1408161"/>
    <lineage>
        <taxon>Eukaryota</taxon>
        <taxon>Fungi</taxon>
        <taxon>Dikarya</taxon>
        <taxon>Ascomycota</taxon>
        <taxon>Pezizomycotina</taxon>
        <taxon>Dothideomycetes</taxon>
        <taxon>Pleosporomycetidae</taxon>
        <taxon>Pleosporales</taxon>
        <taxon>Pleosporineae</taxon>
        <taxon>Leptosphaeriaceae</taxon>
        <taxon>Plenodomus</taxon>
    </lineage>
</organism>
<reference evidence="2" key="1">
    <citation type="submission" date="2020-01" db="EMBL/GenBank/DDBJ databases">
        <authorList>
            <consortium name="DOE Joint Genome Institute"/>
            <person name="Haridas S."/>
            <person name="Albert R."/>
            <person name="Binder M."/>
            <person name="Bloem J."/>
            <person name="Labutti K."/>
            <person name="Salamov A."/>
            <person name="Andreopoulos B."/>
            <person name="Baker S.E."/>
            <person name="Barry K."/>
            <person name="Bills G."/>
            <person name="Bluhm B.H."/>
            <person name="Cannon C."/>
            <person name="Castanera R."/>
            <person name="Culley D.E."/>
            <person name="Daum C."/>
            <person name="Ezra D."/>
            <person name="Gonzalez J.B."/>
            <person name="Henrissat B."/>
            <person name="Kuo A."/>
            <person name="Liang C."/>
            <person name="Lipzen A."/>
            <person name="Lutzoni F."/>
            <person name="Magnuson J."/>
            <person name="Mondo S."/>
            <person name="Nolan M."/>
            <person name="Ohm R."/>
            <person name="Pangilinan J."/>
            <person name="Park H.-J."/>
            <person name="Ramirez L."/>
            <person name="Alfaro M."/>
            <person name="Sun H."/>
            <person name="Tritt A."/>
            <person name="Yoshinaga Y."/>
            <person name="Zwiers L.-H."/>
            <person name="Turgeon B.G."/>
            <person name="Goodwin S.B."/>
            <person name="Spatafora J.W."/>
            <person name="Crous P.W."/>
            <person name="Grigoriev I.V."/>
        </authorList>
    </citation>
    <scope>NUCLEOTIDE SEQUENCE</scope>
    <source>
        <strain evidence="2">IPT5</strain>
    </source>
</reference>
<evidence type="ECO:0000256" key="1">
    <source>
        <dbReference type="SAM" id="MobiDB-lite"/>
    </source>
</evidence>
<dbReference type="Proteomes" id="UP000799423">
    <property type="component" value="Unassembled WGS sequence"/>
</dbReference>
<name>A0A6A7B0D3_9PLEO</name>
<evidence type="ECO:0000313" key="2">
    <source>
        <dbReference type="EMBL" id="KAF2848991.1"/>
    </source>
</evidence>
<sequence length="428" mass="48452">MRFFPAWFFGSSAEEDQIQMAPEPIIIDPSGDVLLTLTNPGAKFAVWQHDADTNGRRKSGIEEDAVFDTSDEDSDTVVEEERPLYQEMLTNKRRKVQQLTGRPTSKRRRRGTSFGETAALVPDSDVEELQADNVRPAIVYRVSSRHLMSASPKFRSALMSDESKKSEDEVYHLETSDWDPEAYSILLNTLHLRHRQVAKKLSLEMLAKVAVLVDYYNCGEAFDLLASIWVPHVRTQYPVPAEYCRDLMLWMLVSWVFKLPEEFKDTTAKTILQSRESRVRDMGLGIPPAILEALDCTRSRTIQGVVSSGLHWLETFNSAWRCEYDPTRSFECGSMLLGALSKELKRIGFRSPKPSAPFGGKSVESVCKDVRSIRSPLWQSQAKGREATNDEVHTCSFMDTLLPDIEDILLNTEGLELADFEDRGEEAA</sequence>
<protein>
    <recommendedName>
        <fullName evidence="4">BTB domain-containing protein</fullName>
    </recommendedName>
</protein>